<evidence type="ECO:0000313" key="1">
    <source>
        <dbReference type="EMBL" id="KAF5372469.1"/>
    </source>
</evidence>
<dbReference type="AlphaFoldDB" id="A0A8H5GWD5"/>
<proteinExistence type="predicted"/>
<accession>A0A8H5GWD5</accession>
<dbReference type="SUPFAM" id="SSF52047">
    <property type="entry name" value="RNI-like"/>
    <property type="match status" value="1"/>
</dbReference>
<dbReference type="Proteomes" id="UP000559256">
    <property type="component" value="Unassembled WGS sequence"/>
</dbReference>
<organism evidence="1 2">
    <name type="scientific">Tetrapyrgos nigripes</name>
    <dbReference type="NCBI Taxonomy" id="182062"/>
    <lineage>
        <taxon>Eukaryota</taxon>
        <taxon>Fungi</taxon>
        <taxon>Dikarya</taxon>
        <taxon>Basidiomycota</taxon>
        <taxon>Agaricomycotina</taxon>
        <taxon>Agaricomycetes</taxon>
        <taxon>Agaricomycetidae</taxon>
        <taxon>Agaricales</taxon>
        <taxon>Marasmiineae</taxon>
        <taxon>Marasmiaceae</taxon>
        <taxon>Tetrapyrgos</taxon>
    </lineage>
</organism>
<name>A0A8H5GWD5_9AGAR</name>
<reference evidence="1 2" key="1">
    <citation type="journal article" date="2020" name="ISME J.">
        <title>Uncovering the hidden diversity of litter-decomposition mechanisms in mushroom-forming fungi.</title>
        <authorList>
            <person name="Floudas D."/>
            <person name="Bentzer J."/>
            <person name="Ahren D."/>
            <person name="Johansson T."/>
            <person name="Persson P."/>
            <person name="Tunlid A."/>
        </authorList>
    </citation>
    <scope>NUCLEOTIDE SEQUENCE [LARGE SCALE GENOMIC DNA]</scope>
    <source>
        <strain evidence="1 2">CBS 291.85</strain>
    </source>
</reference>
<keyword evidence="2" id="KW-1185">Reference proteome</keyword>
<protein>
    <recommendedName>
        <fullName evidence="3">F-box domain-containing protein</fullName>
    </recommendedName>
</protein>
<gene>
    <name evidence="1" type="ORF">D9758_005139</name>
</gene>
<evidence type="ECO:0008006" key="3">
    <source>
        <dbReference type="Google" id="ProtNLM"/>
    </source>
</evidence>
<dbReference type="OrthoDB" id="2631350at2759"/>
<evidence type="ECO:0000313" key="2">
    <source>
        <dbReference type="Proteomes" id="UP000559256"/>
    </source>
</evidence>
<comment type="caution">
    <text evidence="1">The sequence shown here is derived from an EMBL/GenBank/DDBJ whole genome shotgun (WGS) entry which is preliminary data.</text>
</comment>
<dbReference type="EMBL" id="JAACJM010000005">
    <property type="protein sequence ID" value="KAF5372469.1"/>
    <property type="molecule type" value="Genomic_DNA"/>
</dbReference>
<sequence>MPCYLLALPTELVEEIISYLAEREYDDQLTTQAKNDLRSCALTCKTLFGPAIQAIWNTTDLLAVLKLLLNLEQNEAGVYVLTSELDEAAWNRFDVYSTSVKKLHENFTYMFGSLPKIQIDPSVWRRIALARPGPLLPGLIEVSRPSSSTLSTSYQTMFLVSPVLRTVILDLHYFSPSDLLAYLSSLRDVPSLESLTLYHHAEDSSEFDLSPVSLLKNLRHFQLTLPAHSSGQWTNHCITLDLGSLCYLERLEFLCFSTPNGAIDFRVPAVPSFHCQESNKTMQELDLYGLSDVRAVSRILSSFNNSPMESFSISLAGFHGLGQFRTTLSTISPQWAKTLTRLVLDAGLSRPDDQSPYSFSNLFGALYTIGCLEELHLHRLSRDIVYVSDSVISDLCNAWPRLTHLHIALNTERFFSGSSDTLPTVASLYTLGRCPALSGLEIPFYPLDIPPVDHASDDSRAQVPVPASQKLHSLFLHIPRNNFNECNLFPDALSLLASHLALAFPHVKSVKFRTFQSVNGPGLLRLKAWLDWAPVNSLLQRCHNARR</sequence>